<keyword evidence="1" id="KW-1133">Transmembrane helix</keyword>
<sequence length="126" mass="14296">MGYILTETIHDMAQEVSALMKERLSIRGRDLAAKLRHTGRMMPKRLKREAAYLAEAVQLSENPRLLKMIDMARAETAHRDCLEFLQKVDPADRRKGVALGILASLAMTFLVVSTMVIIVLVWRGYI</sequence>
<name>A0A347UIP9_9RHOB</name>
<keyword evidence="1" id="KW-0812">Transmembrane</keyword>
<dbReference type="OrthoDB" id="7874312at2"/>
<reference evidence="2 3" key="1">
    <citation type="submission" date="2018-09" db="EMBL/GenBank/DDBJ databases">
        <title>Profundibacter amoris BAR1 gen. nov., sp. nov., a new member of the Roseobacter clade isolated at Lokis Castle Vent Field on the Arctic Mid-Oceanic Ridge.</title>
        <authorList>
            <person name="Le Moine Bauer S."/>
            <person name="Sjoeberg A.G."/>
            <person name="L'Haridon S."/>
            <person name="Stokke R."/>
            <person name="Roalkvam I."/>
            <person name="Steen I.H."/>
            <person name="Dahle H."/>
        </authorList>
    </citation>
    <scope>NUCLEOTIDE SEQUENCE [LARGE SCALE GENOMIC DNA]</scope>
    <source>
        <strain evidence="2 3">BAR1</strain>
    </source>
</reference>
<accession>A0A347UIP9</accession>
<dbReference type="AlphaFoldDB" id="A0A347UIP9"/>
<feature type="transmembrane region" description="Helical" evidence="1">
    <location>
        <begin position="97"/>
        <end position="122"/>
    </location>
</feature>
<dbReference type="Proteomes" id="UP000261704">
    <property type="component" value="Chromosome"/>
</dbReference>
<evidence type="ECO:0000256" key="1">
    <source>
        <dbReference type="SAM" id="Phobius"/>
    </source>
</evidence>
<dbReference type="KEGG" id="pamo:BAR1_12820"/>
<dbReference type="EMBL" id="CP032125">
    <property type="protein sequence ID" value="AXX98727.1"/>
    <property type="molecule type" value="Genomic_DNA"/>
</dbReference>
<organism evidence="2 3">
    <name type="scientific">Profundibacter amoris</name>
    <dbReference type="NCBI Taxonomy" id="2171755"/>
    <lineage>
        <taxon>Bacteria</taxon>
        <taxon>Pseudomonadati</taxon>
        <taxon>Pseudomonadota</taxon>
        <taxon>Alphaproteobacteria</taxon>
        <taxon>Rhodobacterales</taxon>
        <taxon>Paracoccaceae</taxon>
        <taxon>Profundibacter</taxon>
    </lineage>
</organism>
<protein>
    <submittedName>
        <fullName evidence="2">Uncharacterized protein</fullName>
    </submittedName>
</protein>
<keyword evidence="1" id="KW-0472">Membrane</keyword>
<evidence type="ECO:0000313" key="2">
    <source>
        <dbReference type="EMBL" id="AXX98727.1"/>
    </source>
</evidence>
<gene>
    <name evidence="2" type="ORF">BAR1_12820</name>
</gene>
<proteinExistence type="predicted"/>
<keyword evidence="3" id="KW-1185">Reference proteome</keyword>
<evidence type="ECO:0000313" key="3">
    <source>
        <dbReference type="Proteomes" id="UP000261704"/>
    </source>
</evidence>